<protein>
    <recommendedName>
        <fullName evidence="9">Sugar phosphate transporter domain-containing protein</fullName>
    </recommendedName>
</protein>
<dbReference type="OMA" id="MSTHARM"/>
<feature type="transmembrane region" description="Helical" evidence="6">
    <location>
        <begin position="27"/>
        <end position="46"/>
    </location>
</feature>
<dbReference type="EMBL" id="GL833121">
    <property type="protein sequence ID" value="EGB12019.1"/>
    <property type="molecule type" value="Genomic_DNA"/>
</dbReference>
<reference evidence="7 8" key="1">
    <citation type="journal article" date="2011" name="Proc. Natl. Acad. Sci. U.S.A.">
        <title>Niche of harmful alga Aureococcus anophagefferens revealed through ecogenomics.</title>
        <authorList>
            <person name="Gobler C.J."/>
            <person name="Berry D.L."/>
            <person name="Dyhrman S.T."/>
            <person name="Wilhelm S.W."/>
            <person name="Salamov A."/>
            <person name="Lobanov A.V."/>
            <person name="Zhang Y."/>
            <person name="Collier J.L."/>
            <person name="Wurch L.L."/>
            <person name="Kustka A.B."/>
            <person name="Dill B.D."/>
            <person name="Shah M."/>
            <person name="VerBerkmoes N.C."/>
            <person name="Kuo A."/>
            <person name="Terry A."/>
            <person name="Pangilinan J."/>
            <person name="Lindquist E.A."/>
            <person name="Lucas S."/>
            <person name="Paulsen I.T."/>
            <person name="Hattenrath-Lehmann T.K."/>
            <person name="Talmage S.C."/>
            <person name="Walker E.A."/>
            <person name="Koch F."/>
            <person name="Burson A.M."/>
            <person name="Marcoval M.A."/>
            <person name="Tang Y.Z."/>
            <person name="Lecleir G.R."/>
            <person name="Coyne K.J."/>
            <person name="Berg G.M."/>
            <person name="Bertrand E.M."/>
            <person name="Saito M.A."/>
            <person name="Gladyshev V.N."/>
            <person name="Grigoriev I.V."/>
        </authorList>
    </citation>
    <scope>NUCLEOTIDE SEQUENCE [LARGE SCALE GENOMIC DNA]</scope>
    <source>
        <strain evidence="8">CCMP 1984</strain>
    </source>
</reference>
<evidence type="ECO:0008006" key="9">
    <source>
        <dbReference type="Google" id="ProtNLM"/>
    </source>
</evidence>
<evidence type="ECO:0000256" key="1">
    <source>
        <dbReference type="ARBA" id="ARBA00004141"/>
    </source>
</evidence>
<dbReference type="PANTHER" id="PTHR11132">
    <property type="entry name" value="SOLUTE CARRIER FAMILY 35"/>
    <property type="match status" value="1"/>
</dbReference>
<dbReference type="InterPro" id="IPR050186">
    <property type="entry name" value="TPT_transporter"/>
</dbReference>
<dbReference type="eggNOG" id="KOG1441">
    <property type="taxonomic scope" value="Eukaryota"/>
</dbReference>
<dbReference type="OrthoDB" id="5547497at2759"/>
<dbReference type="Proteomes" id="UP000002729">
    <property type="component" value="Unassembled WGS sequence"/>
</dbReference>
<evidence type="ECO:0000313" key="8">
    <source>
        <dbReference type="Proteomes" id="UP000002729"/>
    </source>
</evidence>
<dbReference type="InParanoid" id="F0XXX4"/>
<name>F0XXX4_AURAN</name>
<evidence type="ECO:0000256" key="6">
    <source>
        <dbReference type="SAM" id="Phobius"/>
    </source>
</evidence>
<proteinExistence type="predicted"/>
<dbReference type="RefSeq" id="XP_009033116.1">
    <property type="nucleotide sequence ID" value="XM_009034868.1"/>
</dbReference>
<keyword evidence="2 6" id="KW-0812">Transmembrane</keyword>
<evidence type="ECO:0000256" key="3">
    <source>
        <dbReference type="ARBA" id="ARBA00022989"/>
    </source>
</evidence>
<feature type="compositionally biased region" description="Basic residues" evidence="5">
    <location>
        <begin position="361"/>
        <end position="376"/>
    </location>
</feature>
<evidence type="ECO:0000256" key="4">
    <source>
        <dbReference type="ARBA" id="ARBA00023136"/>
    </source>
</evidence>
<dbReference type="GeneID" id="20223419"/>
<feature type="transmembrane region" description="Helical" evidence="6">
    <location>
        <begin position="285"/>
        <end position="302"/>
    </location>
</feature>
<accession>F0XXX4</accession>
<dbReference type="GO" id="GO:0016020">
    <property type="term" value="C:membrane"/>
    <property type="evidence" value="ECO:0007669"/>
    <property type="project" value="UniProtKB-SubCell"/>
</dbReference>
<keyword evidence="8" id="KW-1185">Reference proteome</keyword>
<feature type="region of interest" description="Disordered" evidence="5">
    <location>
        <begin position="331"/>
        <end position="376"/>
    </location>
</feature>
<evidence type="ECO:0000256" key="5">
    <source>
        <dbReference type="SAM" id="MobiDB-lite"/>
    </source>
</evidence>
<dbReference type="KEGG" id="aaf:AURANDRAFT_61320"/>
<dbReference type="AlphaFoldDB" id="F0XXX4"/>
<feature type="transmembrane region" description="Helical" evidence="6">
    <location>
        <begin position="255"/>
        <end position="273"/>
    </location>
</feature>
<comment type="subcellular location">
    <subcellularLocation>
        <location evidence="1">Membrane</location>
        <topology evidence="1">Multi-pass membrane protein</topology>
    </subcellularLocation>
</comment>
<evidence type="ECO:0000256" key="2">
    <source>
        <dbReference type="ARBA" id="ARBA00022692"/>
    </source>
</evidence>
<gene>
    <name evidence="7" type="ORF">AURANDRAFT_61320</name>
</gene>
<sequence>MSMVANLVGAIGCILGNKHIMSTHARMPLTLTFLGYGFVILYFVVANRLRPGRRPRAQVDVESGERNRAGPSRRQVVTLVLLTATAPSLANARLRASLLFNSVGFTQLSKVLTTPLIAIIETSRGSAAPLNVPRIVCLVLIHAGVFVASVSDVTLNRIGCFVAFANVVVTARYKTEWSAASRAAIAARRKAAAADAGGGRTDAAEARDEQAAVRELVEATLPAAALALLPAMAYFEGGVLLNCWRTMDAAAYARLGVVAVLGAWTSSTGYMVIGRLSALTHQILGQFKMCCLLFGSYAFLGADLNGRQLSGASLTMAAVLLYTRATIKQRAAPPPKAKRREEDAPLLADDDDRGAGLSPARIRRASSLRRSKPFVA</sequence>
<keyword evidence="4 6" id="KW-0472">Membrane</keyword>
<keyword evidence="3 6" id="KW-1133">Transmembrane helix</keyword>
<organism evidence="8">
    <name type="scientific">Aureococcus anophagefferens</name>
    <name type="common">Harmful bloom alga</name>
    <dbReference type="NCBI Taxonomy" id="44056"/>
    <lineage>
        <taxon>Eukaryota</taxon>
        <taxon>Sar</taxon>
        <taxon>Stramenopiles</taxon>
        <taxon>Ochrophyta</taxon>
        <taxon>Pelagophyceae</taxon>
        <taxon>Pelagomonadales</taxon>
        <taxon>Pelagomonadaceae</taxon>
        <taxon>Aureococcus</taxon>
    </lineage>
</organism>
<evidence type="ECO:0000313" key="7">
    <source>
        <dbReference type="EMBL" id="EGB12019.1"/>
    </source>
</evidence>